<evidence type="ECO:0000313" key="3">
    <source>
        <dbReference type="Proteomes" id="UP000196027"/>
    </source>
</evidence>
<keyword evidence="3" id="KW-1185">Reference proteome</keyword>
<dbReference type="RefSeq" id="WP_157678069.1">
    <property type="nucleotide sequence ID" value="NZ_CP021425.1"/>
</dbReference>
<accession>A0A1Y0I2W5</accession>
<keyword evidence="2" id="KW-0436">Ligase</keyword>
<dbReference type="EMBL" id="CP021425">
    <property type="protein sequence ID" value="ARU54126.1"/>
    <property type="molecule type" value="Genomic_DNA"/>
</dbReference>
<gene>
    <name evidence="2" type="ORF">OLMES_0017</name>
</gene>
<reference evidence="2 3" key="1">
    <citation type="submission" date="2017-05" db="EMBL/GenBank/DDBJ databases">
        <title>Genomic insights into alkan degradation activity of Oleiphilus messinensis.</title>
        <authorList>
            <person name="Kozyavkin S.A."/>
            <person name="Slesarev A.I."/>
            <person name="Golyshin P.N."/>
            <person name="Korzhenkov A."/>
            <person name="Golyshina O.N."/>
            <person name="Toshchakov S.V."/>
        </authorList>
    </citation>
    <scope>NUCLEOTIDE SEQUENCE [LARGE SCALE GENOMIC DNA]</scope>
    <source>
        <strain evidence="2 3">ME102</strain>
    </source>
</reference>
<sequence length="254" mass="29851">MEFVKYPRTNHIEGSKFSCDPLDLKKINLHSVRGKHLVIEEKMDGTQIGIFFQSQHRPRIQSRGHFVDERFNPEFDLLKNWIATHRSSLWNVLRDRYILFGEWLYAKHTIYYDRLPDHFMEYDIFDRVLGTFLSTGRRRDMLKSLSFLSSVKVVGEGVFSNAYELYELTGPSSFISPKQNDNFLESVAQQKLNANVAIEQTDLTGLMEGLYIKHEAHGKVERRYKFIRGQFLAQILAQGVHWKNRPIIPNQLER</sequence>
<dbReference type="SUPFAM" id="SSF56091">
    <property type="entry name" value="DNA ligase/mRNA capping enzyme, catalytic domain"/>
    <property type="match status" value="1"/>
</dbReference>
<dbReference type="Gene3D" id="3.30.470.30">
    <property type="entry name" value="DNA ligase/mRNA capping enzyme"/>
    <property type="match status" value="1"/>
</dbReference>
<feature type="domain" description="RNA ligase" evidence="1">
    <location>
        <begin position="36"/>
        <end position="226"/>
    </location>
</feature>
<organism evidence="2 3">
    <name type="scientific">Oleiphilus messinensis</name>
    <dbReference type="NCBI Taxonomy" id="141451"/>
    <lineage>
        <taxon>Bacteria</taxon>
        <taxon>Pseudomonadati</taxon>
        <taxon>Pseudomonadota</taxon>
        <taxon>Gammaproteobacteria</taxon>
        <taxon>Oceanospirillales</taxon>
        <taxon>Oleiphilaceae</taxon>
        <taxon>Oleiphilus</taxon>
    </lineage>
</organism>
<dbReference type="AlphaFoldDB" id="A0A1Y0I2W5"/>
<evidence type="ECO:0000313" key="2">
    <source>
        <dbReference type="EMBL" id="ARU54126.1"/>
    </source>
</evidence>
<dbReference type="InterPro" id="IPR021122">
    <property type="entry name" value="RNA_ligase_dom_REL/Rnl2"/>
</dbReference>
<dbReference type="InterPro" id="IPR052732">
    <property type="entry name" value="Cell-binding_unc_protein"/>
</dbReference>
<proteinExistence type="predicted"/>
<dbReference type="PANTHER" id="PTHR43883">
    <property type="entry name" value="SLR0207 PROTEIN"/>
    <property type="match status" value="1"/>
</dbReference>
<evidence type="ECO:0000259" key="1">
    <source>
        <dbReference type="Pfam" id="PF09414"/>
    </source>
</evidence>
<dbReference type="OrthoDB" id="255834at2"/>
<name>A0A1Y0I2W5_9GAMM</name>
<protein>
    <submittedName>
        <fullName evidence="2">RNA ligase</fullName>
    </submittedName>
</protein>
<dbReference type="KEGG" id="ome:OLMES_0017"/>
<dbReference type="Proteomes" id="UP000196027">
    <property type="component" value="Chromosome"/>
</dbReference>
<dbReference type="GO" id="GO:0016874">
    <property type="term" value="F:ligase activity"/>
    <property type="evidence" value="ECO:0007669"/>
    <property type="project" value="UniProtKB-KW"/>
</dbReference>
<dbReference type="Pfam" id="PF09414">
    <property type="entry name" value="RNA_ligase"/>
    <property type="match status" value="1"/>
</dbReference>
<dbReference type="PANTHER" id="PTHR43883:SF1">
    <property type="entry name" value="GLUCONOKINASE"/>
    <property type="match status" value="1"/>
</dbReference>